<reference evidence="1 2" key="1">
    <citation type="submission" date="2022-02" db="EMBL/GenBank/DDBJ databases">
        <title>Mesosutterella porci, a novel member of the family Sutterellaceae from pig feces.</title>
        <authorList>
            <person name="Wylensek D."/>
            <person name="Clavel T."/>
        </authorList>
    </citation>
    <scope>NUCLEOTIDE SEQUENCE [LARGE SCALE GENOMIC DNA]</scope>
    <source>
        <strain evidence="2">oilRF-744-wt-GAM-9</strain>
    </source>
</reference>
<gene>
    <name evidence="1" type="ORF">MAF45_10510</name>
</gene>
<evidence type="ECO:0000313" key="1">
    <source>
        <dbReference type="EMBL" id="MCG5031866.1"/>
    </source>
</evidence>
<evidence type="ECO:0000313" key="2">
    <source>
        <dbReference type="Proteomes" id="UP001297600"/>
    </source>
</evidence>
<evidence type="ECO:0008006" key="3">
    <source>
        <dbReference type="Google" id="ProtNLM"/>
    </source>
</evidence>
<comment type="caution">
    <text evidence="1">The sequence shown here is derived from an EMBL/GenBank/DDBJ whole genome shotgun (WGS) entry which is preliminary data.</text>
</comment>
<accession>A0ABS9MTB6</accession>
<protein>
    <recommendedName>
        <fullName evidence="3">RNA-binding protein</fullName>
    </recommendedName>
</protein>
<name>A0ABS9MTB6_9BURK</name>
<keyword evidence="2" id="KW-1185">Reference proteome</keyword>
<proteinExistence type="predicted"/>
<dbReference type="RefSeq" id="WP_237980493.1">
    <property type="nucleotide sequence ID" value="NZ_JAKNCT010000015.1"/>
</dbReference>
<dbReference type="EMBL" id="JAKNCT010000015">
    <property type="protein sequence ID" value="MCG5031866.1"/>
    <property type="molecule type" value="Genomic_DNA"/>
</dbReference>
<dbReference type="Proteomes" id="UP001297600">
    <property type="component" value="Unassembled WGS sequence"/>
</dbReference>
<sequence>MCEMNFSVEIGSGYPKLLIRNGSLGEIVMQIRITSEKQLDNLTNIIYLARQQLAEAQKSEALS</sequence>
<organism evidence="1 2">
    <name type="scientific">Mesosutterella porci</name>
    <dbReference type="NCBI Taxonomy" id="2915351"/>
    <lineage>
        <taxon>Bacteria</taxon>
        <taxon>Pseudomonadati</taxon>
        <taxon>Pseudomonadota</taxon>
        <taxon>Betaproteobacteria</taxon>
        <taxon>Burkholderiales</taxon>
        <taxon>Sutterellaceae</taxon>
        <taxon>Mesosutterella</taxon>
    </lineage>
</organism>